<evidence type="ECO:0000313" key="1">
    <source>
        <dbReference type="EMBL" id="PWZ14746.1"/>
    </source>
</evidence>
<reference evidence="1" key="1">
    <citation type="journal article" date="2018" name="Nat. Genet.">
        <title>Extensive intraspecific gene order and gene structural variations between Mo17 and other maize genomes.</title>
        <authorList>
            <person name="Sun S."/>
            <person name="Zhou Y."/>
            <person name="Chen J."/>
            <person name="Shi J."/>
            <person name="Zhao H."/>
            <person name="Zhao H."/>
            <person name="Song W."/>
            <person name="Zhang M."/>
            <person name="Cui Y."/>
            <person name="Dong X."/>
            <person name="Liu H."/>
            <person name="Ma X."/>
            <person name="Jiao Y."/>
            <person name="Wang B."/>
            <person name="Wei X."/>
            <person name="Stein J.C."/>
            <person name="Glaubitz J.C."/>
            <person name="Lu F."/>
            <person name="Yu G."/>
            <person name="Liang C."/>
            <person name="Fengler K."/>
            <person name="Li B."/>
            <person name="Rafalski A."/>
            <person name="Schnable P.S."/>
            <person name="Ware D.H."/>
            <person name="Buckler E.S."/>
            <person name="Lai J."/>
        </authorList>
    </citation>
    <scope>NUCLEOTIDE SEQUENCE [LARGE SCALE GENOMIC DNA]</scope>
    <source>
        <tissue evidence="1">Seedling</tissue>
    </source>
</reference>
<accession>A0A3L6E1J2</accession>
<dbReference type="EMBL" id="NCVQ01000008">
    <property type="protein sequence ID" value="PWZ14746.1"/>
    <property type="molecule type" value="Genomic_DNA"/>
</dbReference>
<proteinExistence type="predicted"/>
<protein>
    <submittedName>
        <fullName evidence="1">Uncharacterized protein</fullName>
    </submittedName>
</protein>
<name>A0A3L6E1J2_MAIZE</name>
<organism evidence="1">
    <name type="scientific">Zea mays</name>
    <name type="common">Maize</name>
    <dbReference type="NCBI Taxonomy" id="4577"/>
    <lineage>
        <taxon>Eukaryota</taxon>
        <taxon>Viridiplantae</taxon>
        <taxon>Streptophyta</taxon>
        <taxon>Embryophyta</taxon>
        <taxon>Tracheophyta</taxon>
        <taxon>Spermatophyta</taxon>
        <taxon>Magnoliopsida</taxon>
        <taxon>Liliopsida</taxon>
        <taxon>Poales</taxon>
        <taxon>Poaceae</taxon>
        <taxon>PACMAD clade</taxon>
        <taxon>Panicoideae</taxon>
        <taxon>Andropogonodae</taxon>
        <taxon>Andropogoneae</taxon>
        <taxon>Tripsacinae</taxon>
        <taxon>Zea</taxon>
    </lineage>
</organism>
<dbReference type="Proteomes" id="UP000251960">
    <property type="component" value="Chromosome 7"/>
</dbReference>
<dbReference type="AlphaFoldDB" id="A0A3L6E1J2"/>
<comment type="caution">
    <text evidence="1">The sequence shown here is derived from an EMBL/GenBank/DDBJ whole genome shotgun (WGS) entry which is preliminary data.</text>
</comment>
<sequence>MDVSQGTYKRISLSVCFLWMMSC</sequence>
<gene>
    <name evidence="1" type="ORF">Zm00014a_000664</name>
</gene>